<keyword evidence="2" id="KW-1185">Reference proteome</keyword>
<accession>A0A1R3RAQ2</accession>
<evidence type="ECO:0000313" key="1">
    <source>
        <dbReference type="EMBL" id="OOF91564.1"/>
    </source>
</evidence>
<dbReference type="EMBL" id="KV907510">
    <property type="protein sequence ID" value="OOF91564.1"/>
    <property type="molecule type" value="Genomic_DNA"/>
</dbReference>
<proteinExistence type="predicted"/>
<evidence type="ECO:0000313" key="2">
    <source>
        <dbReference type="Proteomes" id="UP000188318"/>
    </source>
</evidence>
<protein>
    <submittedName>
        <fullName evidence="1">Uncharacterized protein</fullName>
    </submittedName>
</protein>
<dbReference type="AlphaFoldDB" id="A0A1R3RAQ2"/>
<dbReference type="Proteomes" id="UP000188318">
    <property type="component" value="Unassembled WGS sequence"/>
</dbReference>
<sequence>MRKSGVWFNEWFAGTGRGKQVPSVEMPDNGPRHEFLSQHTAVAGIPGSRRRAGTG</sequence>
<organism evidence="1 2">
    <name type="scientific">Aspergillus carbonarius (strain ITEM 5010)</name>
    <dbReference type="NCBI Taxonomy" id="602072"/>
    <lineage>
        <taxon>Eukaryota</taxon>
        <taxon>Fungi</taxon>
        <taxon>Dikarya</taxon>
        <taxon>Ascomycota</taxon>
        <taxon>Pezizomycotina</taxon>
        <taxon>Eurotiomycetes</taxon>
        <taxon>Eurotiomycetidae</taxon>
        <taxon>Eurotiales</taxon>
        <taxon>Aspergillaceae</taxon>
        <taxon>Aspergillus</taxon>
        <taxon>Aspergillus subgen. Circumdati</taxon>
    </lineage>
</organism>
<reference evidence="2" key="1">
    <citation type="journal article" date="2017" name="Genome Biol.">
        <title>Comparative genomics reveals high biological diversity and specific adaptations in the industrially and medically important fungal genus Aspergillus.</title>
        <authorList>
            <person name="de Vries R.P."/>
            <person name="Riley R."/>
            <person name="Wiebenga A."/>
            <person name="Aguilar-Osorio G."/>
            <person name="Amillis S."/>
            <person name="Uchima C.A."/>
            <person name="Anderluh G."/>
            <person name="Asadollahi M."/>
            <person name="Askin M."/>
            <person name="Barry K."/>
            <person name="Battaglia E."/>
            <person name="Bayram O."/>
            <person name="Benocci T."/>
            <person name="Braus-Stromeyer S.A."/>
            <person name="Caldana C."/>
            <person name="Canovas D."/>
            <person name="Cerqueira G.C."/>
            <person name="Chen F."/>
            <person name="Chen W."/>
            <person name="Choi C."/>
            <person name="Clum A."/>
            <person name="Dos Santos R.A."/>
            <person name="Damasio A.R."/>
            <person name="Diallinas G."/>
            <person name="Emri T."/>
            <person name="Fekete E."/>
            <person name="Flipphi M."/>
            <person name="Freyberg S."/>
            <person name="Gallo A."/>
            <person name="Gournas C."/>
            <person name="Habgood R."/>
            <person name="Hainaut M."/>
            <person name="Harispe M.L."/>
            <person name="Henrissat B."/>
            <person name="Hilden K.S."/>
            <person name="Hope R."/>
            <person name="Hossain A."/>
            <person name="Karabika E."/>
            <person name="Karaffa L."/>
            <person name="Karanyi Z."/>
            <person name="Krasevec N."/>
            <person name="Kuo A."/>
            <person name="Kusch H."/>
            <person name="LaButti K."/>
            <person name="Lagendijk E.L."/>
            <person name="Lapidus A."/>
            <person name="Levasseur A."/>
            <person name="Lindquist E."/>
            <person name="Lipzen A."/>
            <person name="Logrieco A.F."/>
            <person name="MacCabe A."/>
            <person name="Maekelae M.R."/>
            <person name="Malavazi I."/>
            <person name="Melin P."/>
            <person name="Meyer V."/>
            <person name="Mielnichuk N."/>
            <person name="Miskei M."/>
            <person name="Molnar A.P."/>
            <person name="Mule G."/>
            <person name="Ngan C.Y."/>
            <person name="Orejas M."/>
            <person name="Orosz E."/>
            <person name="Ouedraogo J.P."/>
            <person name="Overkamp K.M."/>
            <person name="Park H.-S."/>
            <person name="Perrone G."/>
            <person name="Piumi F."/>
            <person name="Punt P.J."/>
            <person name="Ram A.F."/>
            <person name="Ramon A."/>
            <person name="Rauscher S."/>
            <person name="Record E."/>
            <person name="Riano-Pachon D.M."/>
            <person name="Robert V."/>
            <person name="Roehrig J."/>
            <person name="Ruller R."/>
            <person name="Salamov A."/>
            <person name="Salih N.S."/>
            <person name="Samson R.A."/>
            <person name="Sandor E."/>
            <person name="Sanguinetti M."/>
            <person name="Schuetze T."/>
            <person name="Sepcic K."/>
            <person name="Shelest E."/>
            <person name="Sherlock G."/>
            <person name="Sophianopoulou V."/>
            <person name="Squina F.M."/>
            <person name="Sun H."/>
            <person name="Susca A."/>
            <person name="Todd R.B."/>
            <person name="Tsang A."/>
            <person name="Unkles S.E."/>
            <person name="van de Wiele N."/>
            <person name="van Rossen-Uffink D."/>
            <person name="Oliveira J.V."/>
            <person name="Vesth T.C."/>
            <person name="Visser J."/>
            <person name="Yu J.-H."/>
            <person name="Zhou M."/>
            <person name="Andersen M.R."/>
            <person name="Archer D.B."/>
            <person name="Baker S.E."/>
            <person name="Benoit I."/>
            <person name="Brakhage A.A."/>
            <person name="Braus G.H."/>
            <person name="Fischer R."/>
            <person name="Frisvad J.C."/>
            <person name="Goldman G.H."/>
            <person name="Houbraken J."/>
            <person name="Oakley B."/>
            <person name="Pocsi I."/>
            <person name="Scazzocchio C."/>
            <person name="Seiboth B."/>
            <person name="vanKuyk P.A."/>
            <person name="Wortman J."/>
            <person name="Dyer P.S."/>
            <person name="Grigoriev I.V."/>
        </authorList>
    </citation>
    <scope>NUCLEOTIDE SEQUENCE [LARGE SCALE GENOMIC DNA]</scope>
    <source>
        <strain evidence="2">ITEM 5010</strain>
    </source>
</reference>
<dbReference type="VEuPathDB" id="FungiDB:ASPCADRAFT_210926"/>
<name>A0A1R3RAQ2_ASPC5</name>
<gene>
    <name evidence="1" type="ORF">ASPCADRAFT_210926</name>
</gene>